<comment type="caution">
    <text evidence="2">The sequence shown here is derived from an EMBL/GenBank/DDBJ whole genome shotgun (WGS) entry which is preliminary data.</text>
</comment>
<gene>
    <name evidence="2" type="ORF">HaLaN_21537</name>
</gene>
<evidence type="ECO:0000256" key="1">
    <source>
        <dbReference type="PROSITE-ProRule" id="PRU00221"/>
    </source>
</evidence>
<feature type="repeat" description="WD" evidence="1">
    <location>
        <begin position="29"/>
        <end position="62"/>
    </location>
</feature>
<proteinExistence type="predicted"/>
<keyword evidence="3" id="KW-1185">Reference proteome</keyword>
<dbReference type="Proteomes" id="UP000485058">
    <property type="component" value="Unassembled WGS sequence"/>
</dbReference>
<name>A0A699ZW77_HAELA</name>
<dbReference type="SUPFAM" id="SSF50978">
    <property type="entry name" value="WD40 repeat-like"/>
    <property type="match status" value="1"/>
</dbReference>
<dbReference type="InterPro" id="IPR015943">
    <property type="entry name" value="WD40/YVTN_repeat-like_dom_sf"/>
</dbReference>
<accession>A0A699ZW77</accession>
<dbReference type="SMART" id="SM00320">
    <property type="entry name" value="WD40"/>
    <property type="match status" value="2"/>
</dbReference>
<dbReference type="EMBL" id="BLLF01002379">
    <property type="protein sequence ID" value="GFH23849.1"/>
    <property type="molecule type" value="Genomic_DNA"/>
</dbReference>
<reference evidence="2 3" key="1">
    <citation type="submission" date="2020-02" db="EMBL/GenBank/DDBJ databases">
        <title>Draft genome sequence of Haematococcus lacustris strain NIES-144.</title>
        <authorList>
            <person name="Morimoto D."/>
            <person name="Nakagawa S."/>
            <person name="Yoshida T."/>
            <person name="Sawayama S."/>
        </authorList>
    </citation>
    <scope>NUCLEOTIDE SEQUENCE [LARGE SCALE GENOMIC DNA]</scope>
    <source>
        <strain evidence="2 3">NIES-144</strain>
    </source>
</reference>
<dbReference type="InterPro" id="IPR001680">
    <property type="entry name" value="WD40_rpt"/>
</dbReference>
<dbReference type="AlphaFoldDB" id="A0A699ZW77"/>
<dbReference type="PROSITE" id="PS50082">
    <property type="entry name" value="WD_REPEATS_2"/>
    <property type="match status" value="1"/>
</dbReference>
<dbReference type="Gene3D" id="2.130.10.10">
    <property type="entry name" value="YVTN repeat-like/Quinoprotein amine dehydrogenase"/>
    <property type="match status" value="1"/>
</dbReference>
<keyword evidence="1" id="KW-0853">WD repeat</keyword>
<dbReference type="Pfam" id="PF00400">
    <property type="entry name" value="WD40"/>
    <property type="match status" value="1"/>
</dbReference>
<evidence type="ECO:0000313" key="3">
    <source>
        <dbReference type="Proteomes" id="UP000485058"/>
    </source>
</evidence>
<protein>
    <submittedName>
        <fullName evidence="2">Uncharacterized protein</fullName>
    </submittedName>
</protein>
<organism evidence="2 3">
    <name type="scientific">Haematococcus lacustris</name>
    <name type="common">Green alga</name>
    <name type="synonym">Haematococcus pluvialis</name>
    <dbReference type="NCBI Taxonomy" id="44745"/>
    <lineage>
        <taxon>Eukaryota</taxon>
        <taxon>Viridiplantae</taxon>
        <taxon>Chlorophyta</taxon>
        <taxon>core chlorophytes</taxon>
        <taxon>Chlorophyceae</taxon>
        <taxon>CS clade</taxon>
        <taxon>Chlamydomonadales</taxon>
        <taxon>Haematococcaceae</taxon>
        <taxon>Haematococcus</taxon>
    </lineage>
</organism>
<evidence type="ECO:0000313" key="2">
    <source>
        <dbReference type="EMBL" id="GFH23849.1"/>
    </source>
</evidence>
<sequence length="164" mass="18426">MQLWLRGAARWRPDSVPRCSRPFVCLQEHLQHRAEVLQVAYSPDGSRLYSAGADGGLCVFDVAQVYAPIKFLSAGKRDVRVCLAVSNDGRYIATVSQDASRGITSLLLFHGTTLEPYMRIETDGTIVRRLAFSPDGCELWVLADTTRLDRYELVEGQLLQQVFY</sequence>
<dbReference type="InterPro" id="IPR036322">
    <property type="entry name" value="WD40_repeat_dom_sf"/>
</dbReference>